<evidence type="ECO:0000313" key="5">
    <source>
        <dbReference type="EMBL" id="PPB47977.1"/>
    </source>
</evidence>
<evidence type="ECO:0000313" key="6">
    <source>
        <dbReference type="Proteomes" id="UP000239297"/>
    </source>
</evidence>
<dbReference type="RefSeq" id="WP_104122671.1">
    <property type="nucleotide sequence ID" value="NZ_PRKW01000007.1"/>
</dbReference>
<dbReference type="InterPro" id="IPR020904">
    <property type="entry name" value="Sc_DH/Rdtase_CS"/>
</dbReference>
<dbReference type="OrthoDB" id="4523082at2"/>
<dbReference type="Proteomes" id="UP000239297">
    <property type="component" value="Unassembled WGS sequence"/>
</dbReference>
<dbReference type="Pfam" id="PF00106">
    <property type="entry name" value="adh_short"/>
    <property type="match status" value="1"/>
</dbReference>
<dbReference type="PROSITE" id="PS00061">
    <property type="entry name" value="ADH_SHORT"/>
    <property type="match status" value="1"/>
</dbReference>
<dbReference type="InterPro" id="IPR057326">
    <property type="entry name" value="KR_dom"/>
</dbReference>
<evidence type="ECO:0000259" key="4">
    <source>
        <dbReference type="SMART" id="SM00822"/>
    </source>
</evidence>
<dbReference type="InterPro" id="IPR036291">
    <property type="entry name" value="NAD(P)-bd_dom_sf"/>
</dbReference>
<dbReference type="PRINTS" id="PR00081">
    <property type="entry name" value="GDHRDH"/>
</dbReference>
<feature type="domain" description="Ketoreductase" evidence="4">
    <location>
        <begin position="11"/>
        <end position="195"/>
    </location>
</feature>
<evidence type="ECO:0000256" key="2">
    <source>
        <dbReference type="ARBA" id="ARBA00023002"/>
    </source>
</evidence>
<sequence>MSIRPFQFAGATAVVTGAANGMGEHLARGLAERGSTLLLVDRDTARLDAVAASLRSTYPGSSVTTFTTDLADRDAVDRLATDLLAATDRVDLLVNNAGVALAGRFDQISMDDFDWVMAINFTAPVLLTHRLLPRIPPGGHILNVSSVFGLVGPKGQTAYSSSKFALRGFTEALRSELLPRGIGTTTVHPGGIRTNIALNARIGGNLSNGEVKHAQESFDKLLTFPADRAAELMLEAVKARRARLLIGLSAKLPDVVARVVPMSFGTLERGAKSVGRLAGKVRR</sequence>
<dbReference type="SUPFAM" id="SSF51735">
    <property type="entry name" value="NAD(P)-binding Rossmann-fold domains"/>
    <property type="match status" value="1"/>
</dbReference>
<dbReference type="PRINTS" id="PR00080">
    <property type="entry name" value="SDRFAMILY"/>
</dbReference>
<reference evidence="5 6" key="1">
    <citation type="journal article" date="2014" name="Int. J. Syst. Evol. Microbiol.">
        <title>Arthrobacter pityocampae sp. nov., isolated from Thaumetopoea pityocampa (Lep., Thaumetopoeidae).</title>
        <authorList>
            <person name="Ince I.A."/>
            <person name="Demirbag Z."/>
            <person name="Kati H."/>
        </authorList>
    </citation>
    <scope>NUCLEOTIDE SEQUENCE [LARGE SCALE GENOMIC DNA]</scope>
    <source>
        <strain evidence="5 6">Tp2</strain>
    </source>
</reference>
<dbReference type="AlphaFoldDB" id="A0A2S5ITW4"/>
<dbReference type="GO" id="GO:0016491">
    <property type="term" value="F:oxidoreductase activity"/>
    <property type="evidence" value="ECO:0007669"/>
    <property type="project" value="UniProtKB-KW"/>
</dbReference>
<dbReference type="PANTHER" id="PTHR44196:SF1">
    <property type="entry name" value="DEHYDROGENASE_REDUCTASE SDR FAMILY MEMBER 7B"/>
    <property type="match status" value="1"/>
</dbReference>
<dbReference type="Gene3D" id="3.40.50.720">
    <property type="entry name" value="NAD(P)-binding Rossmann-like Domain"/>
    <property type="match status" value="1"/>
</dbReference>
<comment type="similarity">
    <text evidence="1 3">Belongs to the short-chain dehydrogenases/reductases (SDR) family.</text>
</comment>
<accession>A0A2S5ITW4</accession>
<name>A0A2S5ITW4_9MICC</name>
<gene>
    <name evidence="5" type="ORF">C4K88_16070</name>
</gene>
<evidence type="ECO:0000256" key="3">
    <source>
        <dbReference type="RuleBase" id="RU000363"/>
    </source>
</evidence>
<protein>
    <submittedName>
        <fullName evidence="5">Acetoin dehydrogenase</fullName>
    </submittedName>
</protein>
<dbReference type="PANTHER" id="PTHR44196">
    <property type="entry name" value="DEHYDROGENASE/REDUCTASE SDR FAMILY MEMBER 7B"/>
    <property type="match status" value="1"/>
</dbReference>
<keyword evidence="2" id="KW-0560">Oxidoreductase</keyword>
<organism evidence="5 6">
    <name type="scientific">Arthrobacter pityocampae</name>
    <dbReference type="NCBI Taxonomy" id="547334"/>
    <lineage>
        <taxon>Bacteria</taxon>
        <taxon>Bacillati</taxon>
        <taxon>Actinomycetota</taxon>
        <taxon>Actinomycetes</taxon>
        <taxon>Micrococcales</taxon>
        <taxon>Micrococcaceae</taxon>
        <taxon>Arthrobacter</taxon>
    </lineage>
</organism>
<dbReference type="EMBL" id="PRKW01000007">
    <property type="protein sequence ID" value="PPB47977.1"/>
    <property type="molecule type" value="Genomic_DNA"/>
</dbReference>
<dbReference type="InterPro" id="IPR002347">
    <property type="entry name" value="SDR_fam"/>
</dbReference>
<keyword evidence="6" id="KW-1185">Reference proteome</keyword>
<evidence type="ECO:0000256" key="1">
    <source>
        <dbReference type="ARBA" id="ARBA00006484"/>
    </source>
</evidence>
<comment type="caution">
    <text evidence="5">The sequence shown here is derived from an EMBL/GenBank/DDBJ whole genome shotgun (WGS) entry which is preliminary data.</text>
</comment>
<dbReference type="GO" id="GO:0016020">
    <property type="term" value="C:membrane"/>
    <property type="evidence" value="ECO:0007669"/>
    <property type="project" value="TreeGrafter"/>
</dbReference>
<dbReference type="SMART" id="SM00822">
    <property type="entry name" value="PKS_KR"/>
    <property type="match status" value="1"/>
</dbReference>
<proteinExistence type="inferred from homology"/>